<evidence type="ECO:0000313" key="3">
    <source>
        <dbReference type="EMBL" id="SCC32040.1"/>
    </source>
</evidence>
<accession>A0A0V8H8N8</accession>
<dbReference type="Gene3D" id="3.10.450.310">
    <property type="match status" value="1"/>
</dbReference>
<evidence type="ECO:0000259" key="2">
    <source>
        <dbReference type="Pfam" id="PF07435"/>
    </source>
</evidence>
<dbReference type="AlphaFoldDB" id="A0A0V8H8N8"/>
<keyword evidence="4" id="KW-1185">Reference proteome</keyword>
<sequence length="446" mass="52419">MNYEKIKSILLTVLVALSIFLTWNLWTYQPEYDVIESTETFDVSIGEERKELELIQPYKVFYHDDEQIMGSPNETEIDKVLEQMSSWRLTDAKDISSQYSQSEIEELVHSPGRIELVFPDSLPLSVYNKVIKFDEENLPRTTFNRIIFDLNAKKGDKGMVYFVLYGEEDRKYVVESKVDEEKMDSMQTMFVQRALYNENFRNYFAFKANSRKTLLLPVKDEEYYSYKYSTELLEAEDFMKALFKNPINVSKNSTESEEIYRDSSSLMKVNTNVNSLSFVNPGVDPDRNISEDLLVQNSIGFVNEHGGWTDRFKLFSVSPEESKIEYRMFLMNFPVFSDTAGTTEITQIWGMDTIHKYERPYFRIGDNYTMFSKPNKIHIPSGYTVQQALEENKMINMEFVEDIALGYKLTRDMNFPDMLLYDLTPSWYYKYSGNWLRLPLEELEGV</sequence>
<dbReference type="CDD" id="cd15787">
    <property type="entry name" value="YycH_N"/>
    <property type="match status" value="1"/>
</dbReference>
<dbReference type="OrthoDB" id="2382185at2"/>
<evidence type="ECO:0000256" key="1">
    <source>
        <dbReference type="SAM" id="Phobius"/>
    </source>
</evidence>
<protein>
    <submittedName>
        <fullName evidence="3">Two-component signal transduction system YycFG, regulatory protein YycH</fullName>
    </submittedName>
</protein>
<dbReference type="Gene3D" id="3.30.310.160">
    <property type="entry name" value="YycH protein, domain 2"/>
    <property type="match status" value="1"/>
</dbReference>
<evidence type="ECO:0000313" key="4">
    <source>
        <dbReference type="Proteomes" id="UP000181997"/>
    </source>
</evidence>
<proteinExistence type="predicted"/>
<keyword evidence="1" id="KW-0472">Membrane</keyword>
<reference evidence="4" key="1">
    <citation type="submission" date="2016-08" db="EMBL/GenBank/DDBJ databases">
        <authorList>
            <person name="Varghese N."/>
            <person name="Submissions Spin"/>
        </authorList>
    </citation>
    <scope>NUCLEOTIDE SEQUENCE [LARGE SCALE GENOMIC DNA]</scope>
    <source>
        <strain evidence="4">SGD-1123</strain>
    </source>
</reference>
<dbReference type="Pfam" id="PF07435">
    <property type="entry name" value="YycH"/>
    <property type="match status" value="1"/>
</dbReference>
<feature type="domain" description="Regulatory protein YycH" evidence="2">
    <location>
        <begin position="4"/>
        <end position="440"/>
    </location>
</feature>
<keyword evidence="1" id="KW-1133">Transmembrane helix</keyword>
<name>A0A0V8H8N8_9BACI</name>
<dbReference type="RefSeq" id="WP_058299790.1">
    <property type="nucleotide sequence ID" value="NZ_FMAU01000007.1"/>
</dbReference>
<gene>
    <name evidence="3" type="ORF">GA0061094_3957</name>
</gene>
<organism evidence="3 4">
    <name type="scientific">[Bacillus] enclensis</name>
    <dbReference type="NCBI Taxonomy" id="1402860"/>
    <lineage>
        <taxon>Bacteria</taxon>
        <taxon>Bacillati</taxon>
        <taxon>Bacillota</taxon>
        <taxon>Bacilli</taxon>
        <taxon>Bacillales</taxon>
        <taxon>Bacillaceae</taxon>
        <taxon>Rossellomorea</taxon>
    </lineage>
</organism>
<feature type="transmembrane region" description="Helical" evidence="1">
    <location>
        <begin position="9"/>
        <end position="26"/>
    </location>
</feature>
<dbReference type="Proteomes" id="UP000181997">
    <property type="component" value="Unassembled WGS sequence"/>
</dbReference>
<keyword evidence="1" id="KW-0812">Transmembrane</keyword>
<dbReference type="EMBL" id="FMAU01000007">
    <property type="protein sequence ID" value="SCC32040.1"/>
    <property type="molecule type" value="Genomic_DNA"/>
</dbReference>
<dbReference type="InterPro" id="IPR042274">
    <property type="entry name" value="YycH/YycI_2"/>
</dbReference>
<dbReference type="InterPro" id="IPR009996">
    <property type="entry name" value="YycH"/>
</dbReference>